<dbReference type="EMBL" id="BGZK01000756">
    <property type="protein sequence ID" value="GBP59244.1"/>
    <property type="molecule type" value="Genomic_DNA"/>
</dbReference>
<name>A0A4C1XA47_EUMVA</name>
<gene>
    <name evidence="2" type="ORF">EVAR_97746_1</name>
</gene>
<evidence type="ECO:0000256" key="1">
    <source>
        <dbReference type="SAM" id="MobiDB-lite"/>
    </source>
</evidence>
<feature type="region of interest" description="Disordered" evidence="1">
    <location>
        <begin position="216"/>
        <end position="240"/>
    </location>
</feature>
<evidence type="ECO:0000313" key="3">
    <source>
        <dbReference type="Proteomes" id="UP000299102"/>
    </source>
</evidence>
<accession>A0A4C1XA47</accession>
<protein>
    <submittedName>
        <fullName evidence="2">Uncharacterized protein</fullName>
    </submittedName>
</protein>
<dbReference type="Proteomes" id="UP000299102">
    <property type="component" value="Unassembled WGS sequence"/>
</dbReference>
<feature type="compositionally biased region" description="Polar residues" evidence="1">
    <location>
        <begin position="231"/>
        <end position="240"/>
    </location>
</feature>
<sequence>MYLITLEDAVCSLSINHSGLSADKNTPVTKAPPQELYRRVIVRSRRREWRSTRYRQRLKACKNADTQLSLILRLRSNHSPTEEVEAVENAGSIAPDARIIDAIKTKLILRALHSRRQPCGSLRHFRRRPLALQRWKPSLFVAAEAISCCEAVLDGRGDACTVGRRIPRQDSNIFPVKGKRFGASPPFTLTQCGSRPATTAVTDELATPVTDVTTCCRGQDSNPGPSHYKPTMSSTRPLLL</sequence>
<dbReference type="AlphaFoldDB" id="A0A4C1XA47"/>
<proteinExistence type="predicted"/>
<keyword evidence="3" id="KW-1185">Reference proteome</keyword>
<organism evidence="2 3">
    <name type="scientific">Eumeta variegata</name>
    <name type="common">Bagworm moth</name>
    <name type="synonym">Eumeta japonica</name>
    <dbReference type="NCBI Taxonomy" id="151549"/>
    <lineage>
        <taxon>Eukaryota</taxon>
        <taxon>Metazoa</taxon>
        <taxon>Ecdysozoa</taxon>
        <taxon>Arthropoda</taxon>
        <taxon>Hexapoda</taxon>
        <taxon>Insecta</taxon>
        <taxon>Pterygota</taxon>
        <taxon>Neoptera</taxon>
        <taxon>Endopterygota</taxon>
        <taxon>Lepidoptera</taxon>
        <taxon>Glossata</taxon>
        <taxon>Ditrysia</taxon>
        <taxon>Tineoidea</taxon>
        <taxon>Psychidae</taxon>
        <taxon>Oiketicinae</taxon>
        <taxon>Eumeta</taxon>
    </lineage>
</organism>
<evidence type="ECO:0000313" key="2">
    <source>
        <dbReference type="EMBL" id="GBP59244.1"/>
    </source>
</evidence>
<reference evidence="2 3" key="1">
    <citation type="journal article" date="2019" name="Commun. Biol.">
        <title>The bagworm genome reveals a unique fibroin gene that provides high tensile strength.</title>
        <authorList>
            <person name="Kono N."/>
            <person name="Nakamura H."/>
            <person name="Ohtoshi R."/>
            <person name="Tomita M."/>
            <person name="Numata K."/>
            <person name="Arakawa K."/>
        </authorList>
    </citation>
    <scope>NUCLEOTIDE SEQUENCE [LARGE SCALE GENOMIC DNA]</scope>
</reference>
<comment type="caution">
    <text evidence="2">The sequence shown here is derived from an EMBL/GenBank/DDBJ whole genome shotgun (WGS) entry which is preliminary data.</text>
</comment>